<dbReference type="Proteomes" id="UP000007129">
    <property type="component" value="Unassembled WGS sequence"/>
</dbReference>
<dbReference type="STRING" id="1126212.K2R9M7"/>
<dbReference type="eggNOG" id="KOG2984">
    <property type="taxonomic scope" value="Eukaryota"/>
</dbReference>
<sequence>MNHIAQNREVILYDSIGVGHSEGAVPDSVEAMASVAINLLAAIGVPKADVFGFSMGGAIAQYIGMEYPDVVNKLVLSGTQPANGTGVQFPDTSIFEVAIGNGSQPTLESMLTLFFEDTETSRALGRAWWNRLFERNVQGEKRAGFVEGPGINAQLTAISSFTTNPDYFRRLDEITASALVTNGANDIMAPTVDSYILHQRLPYAELHLYPDSGHGHPFQFPETYAKHLEVFLKS</sequence>
<evidence type="ECO:0000259" key="1">
    <source>
        <dbReference type="Pfam" id="PF00561"/>
    </source>
</evidence>
<reference evidence="2 3" key="1">
    <citation type="journal article" date="2012" name="BMC Genomics">
        <title>Tools to kill: Genome of one of the most destructive plant pathogenic fungi Macrophomina phaseolina.</title>
        <authorList>
            <person name="Islam M.S."/>
            <person name="Haque M.S."/>
            <person name="Islam M.M."/>
            <person name="Emdad E.M."/>
            <person name="Halim A."/>
            <person name="Hossen Q.M.M."/>
            <person name="Hossain M.Z."/>
            <person name="Ahmed B."/>
            <person name="Rahim S."/>
            <person name="Rahman M.S."/>
            <person name="Alam M.M."/>
            <person name="Hou S."/>
            <person name="Wan X."/>
            <person name="Saito J.A."/>
            <person name="Alam M."/>
        </authorList>
    </citation>
    <scope>NUCLEOTIDE SEQUENCE [LARGE SCALE GENOMIC DNA]</scope>
    <source>
        <strain evidence="2 3">MS6</strain>
    </source>
</reference>
<proteinExistence type="predicted"/>
<dbReference type="PANTHER" id="PTHR43433:SF5">
    <property type="entry name" value="AB HYDROLASE-1 DOMAIN-CONTAINING PROTEIN"/>
    <property type="match status" value="1"/>
</dbReference>
<dbReference type="AlphaFoldDB" id="K2R9M7"/>
<dbReference type="OrthoDB" id="8119704at2759"/>
<gene>
    <name evidence="2" type="ORF">MPH_13413</name>
</gene>
<feature type="domain" description="AB hydrolase-1" evidence="1">
    <location>
        <begin position="3"/>
        <end position="214"/>
    </location>
</feature>
<dbReference type="InterPro" id="IPR050471">
    <property type="entry name" value="AB_hydrolase"/>
</dbReference>
<name>K2R9M7_MACPH</name>
<dbReference type="SUPFAM" id="SSF53474">
    <property type="entry name" value="alpha/beta-Hydrolases"/>
    <property type="match status" value="1"/>
</dbReference>
<evidence type="ECO:0000313" key="3">
    <source>
        <dbReference type="Proteomes" id="UP000007129"/>
    </source>
</evidence>
<dbReference type="Pfam" id="PF00561">
    <property type="entry name" value="Abhydrolase_1"/>
    <property type="match status" value="1"/>
</dbReference>
<dbReference type="PANTHER" id="PTHR43433">
    <property type="entry name" value="HYDROLASE, ALPHA/BETA FOLD FAMILY PROTEIN"/>
    <property type="match status" value="1"/>
</dbReference>
<dbReference type="HOGENOM" id="CLU_020336_4_0_1"/>
<keyword evidence="2" id="KW-0378">Hydrolase</keyword>
<evidence type="ECO:0000313" key="2">
    <source>
        <dbReference type="EMBL" id="EKG09532.1"/>
    </source>
</evidence>
<dbReference type="InterPro" id="IPR029058">
    <property type="entry name" value="AB_hydrolase_fold"/>
</dbReference>
<comment type="caution">
    <text evidence="2">The sequence shown here is derived from an EMBL/GenBank/DDBJ whole genome shotgun (WGS) entry which is preliminary data.</text>
</comment>
<organism evidence="2 3">
    <name type="scientific">Macrophomina phaseolina (strain MS6)</name>
    <name type="common">Charcoal rot fungus</name>
    <dbReference type="NCBI Taxonomy" id="1126212"/>
    <lineage>
        <taxon>Eukaryota</taxon>
        <taxon>Fungi</taxon>
        <taxon>Dikarya</taxon>
        <taxon>Ascomycota</taxon>
        <taxon>Pezizomycotina</taxon>
        <taxon>Dothideomycetes</taxon>
        <taxon>Dothideomycetes incertae sedis</taxon>
        <taxon>Botryosphaeriales</taxon>
        <taxon>Botryosphaeriaceae</taxon>
        <taxon>Macrophomina</taxon>
    </lineage>
</organism>
<protein>
    <submittedName>
        <fullName evidence="2">Alpha/beta hydrolase fold-1</fullName>
    </submittedName>
</protein>
<dbReference type="Gene3D" id="3.40.50.1820">
    <property type="entry name" value="alpha/beta hydrolase"/>
    <property type="match status" value="1"/>
</dbReference>
<dbReference type="GO" id="GO:0016787">
    <property type="term" value="F:hydrolase activity"/>
    <property type="evidence" value="ECO:0007669"/>
    <property type="project" value="UniProtKB-KW"/>
</dbReference>
<dbReference type="EMBL" id="AHHD01000613">
    <property type="protein sequence ID" value="EKG09532.1"/>
    <property type="molecule type" value="Genomic_DNA"/>
</dbReference>
<dbReference type="InParanoid" id="K2R9M7"/>
<dbReference type="PRINTS" id="PR00111">
    <property type="entry name" value="ABHYDROLASE"/>
</dbReference>
<dbReference type="InterPro" id="IPR000073">
    <property type="entry name" value="AB_hydrolase_1"/>
</dbReference>
<dbReference type="VEuPathDB" id="FungiDB:MPH_13413"/>
<accession>K2R9M7</accession>